<name>A0ABQ6MEE2_9STRA</name>
<protein>
    <submittedName>
        <fullName evidence="3">Uncharacterized protein</fullName>
    </submittedName>
</protein>
<sequence>SQPPPSPESPWVLSFSTPATTASTAATLASLTQSILLDVGPGKAASFRQPPRPSTAGPAKPTGAALGRHRAGRPLASRVRPATADAARRARLLEAEAKARGPAKVHAYKLGRKPCPSLKASIYDPGYERERRRRRAGGAEAARAEAAGGSLIPASVAADPAFAAIAAATVPEVAKKNHSLTKHLSRPSVAAAYIPLSFDFNEPSAAEGGGGGGGGAAQAYKFVDTAAILAAEDSRLRRLAEQRKAARRRGSAAPAAPPGSRGRAASVRQLDSLEELGPGAARGSPARGRSEELGQAAFVTLAATPKGGAAAAGGGQKGGGDDNIDFMSAEVELQRELIHTYETLGSRHKLFLAAAGKLKQVYGMQHAEKLDLLVDLRADPAAHVEAVRPLVRHADESKASERAGADEQAAGMFARLRTKRMARGVAEKARAALRIRAKMGHWEKLEEKLADISSLSHSMSTGDVSEYYALKGIRALGKLGSSEFDEGKAAEKHRASDNFAAFEDAIKREESDMAAVEGGERAERASGSSQHFETKLKMDVEDDGDCFDVGYGAGEEKKESDTLEPPEWRTTNRQSEYHGSEYGKKEDSLETLERLSKREYGLAAKGAAQRLAKGEHDATDEHVFRASLGQLKQHPRMLDFYADVKLQVPTDFIIGENFGLTFEYRHKREADRLHAPGDWVGIFAVDAEGDGEPRSRDYYASVTSESIAAREKSSLVSWCEVPLHRNSARIPVDRTLIKEQRPYRALYFVSATGPSKPLGESATFYPYFMSAEISVTGPANAKDRDSVRPNGTKSVSIECGVSFVMKFEVGHSQGHLHCDKDTIGLVREGGETVRSFKLPADANHGSITIDFGCSTPGNYRLCYFAHEYNNRVCGESEQIVAVNDFGQHAEKLAKNIKNRQFRVYLATRWDMDEERDTWKNVLVPRLRKYADDRFIDFSYIDLTAEKQDPAGVQNGDIISKTLWGIKHCSPVFVACLGEMKGLDVNPSDFSDQEKEKIISEHPWMHPVLNAPEWETSTITDLELQEALFVPLMERFSTFQPRHFHCFVRHPSMRSQNFPEHLKHTSTISVIKRKKEDLRELLHKIGGTGVHVSPKYATPEELMQQILPALEGSMERMWNSEATPGGLDRLAMETEVGISRIKMGHVHGLDRKVYQCTSDDTSVSRVFRPVNEQVGNVSMPARARALLEGRAAMPLTFYELMERHCDALNNEFMMVVDQPGTGVSIKLSSFLKGYFSTHGAHNSLPQWGACYTRGVVERHFKTVSVNLGGNKTELLVKTKANVDKRAICRRCLLLYLDLKRPSQRWKIGTVCKYIMQELARTFKLDEDLPKVDKEYSSKLGQWLNKIATKGDAVIVLDGVDFIDNPKEDDPFFWLPKKVPPGVRLIFSCNSNSRVYHAAISHHNERECKIIKRKTVMDEENKLKLIDGMCKLHGFAVHSSCLGYLLASEKTCCQGYLKFVVEELYFRGLFEGAGVYNEEKRWGVWSGENEDCCGGKMVRDLIFNTGRELLEVDTLKLLYKGRLQRLMDEVPFFESAICCIRLARKGLGEDEIRQIMQGKRAGGREARRVQGGEGGAEGEEQEAMSKNMVEGHVEGGVAPGVFSEESAVSASTPKPEEGSTTLNDRVPFLTQEWVDLQPKLMQVCMNSLGKYTLSHMEVLYAVDQIMADKFNKLEALKEKQRALEAQASLDSKGAARPNLVGGGHTPKADKGVDNVNNWKGPFLSMIIEMFSNSLVSFRKAEELPFLVKYYSKTFNQVLDKKKVAKWRETLLKLVVDLEMFCRLTNEMLIDDLTSCLAWCGADGPTTVALLKANFESYFGLKVKSLKLKKVAGGPPAAAGGNPNRYKYELLEENEVEAAEYAHFKLLGTRFLFEMAKFTHVKLKLTTDAQELCETCLLLLFGATYFPKGTNKFKPGMAGWDMTPVNVQCAVDCITLLSSIYVRKLEYFHHQGLKGRGRKRAIQRKTEHGMNAAAALDGMYGYQDPDLMASIARIRSEKGATAEMSDETLHAESNFDVVEMKFKLDYLAVQAKALEDLGITESQVSALEYFDRNEDKFDEVFESLPQRSQYNRRKERHTWKSDSLRVHDLGKLNALKLNDGHDRGHGELGAAAAAAAASAARS</sequence>
<evidence type="ECO:0000313" key="4">
    <source>
        <dbReference type="Proteomes" id="UP001165060"/>
    </source>
</evidence>
<feature type="compositionally biased region" description="Basic and acidic residues" evidence="2">
    <location>
        <begin position="575"/>
        <end position="589"/>
    </location>
</feature>
<feature type="region of interest" description="Disordered" evidence="2">
    <location>
        <begin position="1561"/>
        <end position="1581"/>
    </location>
</feature>
<keyword evidence="4" id="KW-1185">Reference proteome</keyword>
<keyword evidence="1" id="KW-0677">Repeat</keyword>
<gene>
    <name evidence="3" type="ORF">TeGR_g5917</name>
</gene>
<dbReference type="PANTHER" id="PTHR19860:SF40">
    <property type="entry name" value="WD40 REPEAT-CONTAINING PROTEIN"/>
    <property type="match status" value="1"/>
</dbReference>
<comment type="caution">
    <text evidence="3">The sequence shown here is derived from an EMBL/GenBank/DDBJ whole genome shotgun (WGS) entry which is preliminary data.</text>
</comment>
<evidence type="ECO:0000313" key="3">
    <source>
        <dbReference type="EMBL" id="GMI24852.1"/>
    </source>
</evidence>
<evidence type="ECO:0000256" key="2">
    <source>
        <dbReference type="SAM" id="MobiDB-lite"/>
    </source>
</evidence>
<reference evidence="3 4" key="1">
    <citation type="journal article" date="2023" name="Commun. Biol.">
        <title>Genome analysis of Parmales, the sister group of diatoms, reveals the evolutionary specialization of diatoms from phago-mixotrophs to photoautotrophs.</title>
        <authorList>
            <person name="Ban H."/>
            <person name="Sato S."/>
            <person name="Yoshikawa S."/>
            <person name="Yamada K."/>
            <person name="Nakamura Y."/>
            <person name="Ichinomiya M."/>
            <person name="Sato N."/>
            <person name="Blanc-Mathieu R."/>
            <person name="Endo H."/>
            <person name="Kuwata A."/>
            <person name="Ogata H."/>
        </authorList>
    </citation>
    <scope>NUCLEOTIDE SEQUENCE [LARGE SCALE GENOMIC DNA]</scope>
</reference>
<proteinExistence type="predicted"/>
<feature type="region of interest" description="Disordered" evidence="2">
    <location>
        <begin position="510"/>
        <end position="531"/>
    </location>
</feature>
<feature type="region of interest" description="Disordered" evidence="2">
    <location>
        <begin position="42"/>
        <end position="83"/>
    </location>
</feature>
<evidence type="ECO:0000256" key="1">
    <source>
        <dbReference type="ARBA" id="ARBA00022737"/>
    </source>
</evidence>
<feature type="compositionally biased region" description="Low complexity" evidence="2">
    <location>
        <begin position="251"/>
        <end position="266"/>
    </location>
</feature>
<dbReference type="InterPro" id="IPR051191">
    <property type="entry name" value="DCAF12"/>
</dbReference>
<dbReference type="EMBL" id="BRYB01001401">
    <property type="protein sequence ID" value="GMI24852.1"/>
    <property type="molecule type" value="Genomic_DNA"/>
</dbReference>
<accession>A0ABQ6MEE2</accession>
<dbReference type="Proteomes" id="UP001165060">
    <property type="component" value="Unassembled WGS sequence"/>
</dbReference>
<dbReference type="PANTHER" id="PTHR19860">
    <property type="entry name" value="DDB1- AND CUL4-ASSOCIATED FACTOR 12-RELATED"/>
    <property type="match status" value="1"/>
</dbReference>
<feature type="region of interest" description="Disordered" evidence="2">
    <location>
        <begin position="240"/>
        <end position="266"/>
    </location>
</feature>
<organism evidence="3 4">
    <name type="scientific">Tetraparma gracilis</name>
    <dbReference type="NCBI Taxonomy" id="2962635"/>
    <lineage>
        <taxon>Eukaryota</taxon>
        <taxon>Sar</taxon>
        <taxon>Stramenopiles</taxon>
        <taxon>Ochrophyta</taxon>
        <taxon>Bolidophyceae</taxon>
        <taxon>Parmales</taxon>
        <taxon>Triparmaceae</taxon>
        <taxon>Tetraparma</taxon>
    </lineage>
</organism>
<feature type="non-terminal residue" evidence="3">
    <location>
        <position position="1"/>
    </location>
</feature>
<feature type="region of interest" description="Disordered" evidence="2">
    <location>
        <begin position="553"/>
        <end position="589"/>
    </location>
</feature>